<proteinExistence type="predicted"/>
<dbReference type="PANTHER" id="PTHR47925:SF84">
    <property type="entry name" value="PENTATRICOPEPTIDE REPEAT-CONTAINING PROTEIN"/>
    <property type="match status" value="1"/>
</dbReference>
<name>D8QYE0_SELML</name>
<evidence type="ECO:0000256" key="1">
    <source>
        <dbReference type="ARBA" id="ARBA00022737"/>
    </source>
</evidence>
<evidence type="ECO:0008006" key="5">
    <source>
        <dbReference type="Google" id="ProtNLM"/>
    </source>
</evidence>
<reference evidence="3 4" key="1">
    <citation type="journal article" date="2011" name="Science">
        <title>The Selaginella genome identifies genetic changes associated with the evolution of vascular plants.</title>
        <authorList>
            <person name="Banks J.A."/>
            <person name="Nishiyama T."/>
            <person name="Hasebe M."/>
            <person name="Bowman J.L."/>
            <person name="Gribskov M."/>
            <person name="dePamphilis C."/>
            <person name="Albert V.A."/>
            <person name="Aono N."/>
            <person name="Aoyama T."/>
            <person name="Ambrose B.A."/>
            <person name="Ashton N.W."/>
            <person name="Axtell M.J."/>
            <person name="Barker E."/>
            <person name="Barker M.S."/>
            <person name="Bennetzen J.L."/>
            <person name="Bonawitz N.D."/>
            <person name="Chapple C."/>
            <person name="Cheng C."/>
            <person name="Correa L.G."/>
            <person name="Dacre M."/>
            <person name="DeBarry J."/>
            <person name="Dreyer I."/>
            <person name="Elias M."/>
            <person name="Engstrom E.M."/>
            <person name="Estelle M."/>
            <person name="Feng L."/>
            <person name="Finet C."/>
            <person name="Floyd S.K."/>
            <person name="Frommer W.B."/>
            <person name="Fujita T."/>
            <person name="Gramzow L."/>
            <person name="Gutensohn M."/>
            <person name="Harholt J."/>
            <person name="Hattori M."/>
            <person name="Heyl A."/>
            <person name="Hirai T."/>
            <person name="Hiwatashi Y."/>
            <person name="Ishikawa M."/>
            <person name="Iwata M."/>
            <person name="Karol K.G."/>
            <person name="Koehler B."/>
            <person name="Kolukisaoglu U."/>
            <person name="Kubo M."/>
            <person name="Kurata T."/>
            <person name="Lalonde S."/>
            <person name="Li K."/>
            <person name="Li Y."/>
            <person name="Litt A."/>
            <person name="Lyons E."/>
            <person name="Manning G."/>
            <person name="Maruyama T."/>
            <person name="Michael T.P."/>
            <person name="Mikami K."/>
            <person name="Miyazaki S."/>
            <person name="Morinaga S."/>
            <person name="Murata T."/>
            <person name="Mueller-Roeber B."/>
            <person name="Nelson D.R."/>
            <person name="Obara M."/>
            <person name="Oguri Y."/>
            <person name="Olmstead R.G."/>
            <person name="Onodera N."/>
            <person name="Petersen B.L."/>
            <person name="Pils B."/>
            <person name="Prigge M."/>
            <person name="Rensing S.A."/>
            <person name="Riano-Pachon D.M."/>
            <person name="Roberts A.W."/>
            <person name="Sato Y."/>
            <person name="Scheller H.V."/>
            <person name="Schulz B."/>
            <person name="Schulz C."/>
            <person name="Shakirov E.V."/>
            <person name="Shibagaki N."/>
            <person name="Shinohara N."/>
            <person name="Shippen D.E."/>
            <person name="Soerensen I."/>
            <person name="Sotooka R."/>
            <person name="Sugimoto N."/>
            <person name="Sugita M."/>
            <person name="Sumikawa N."/>
            <person name="Tanurdzic M."/>
            <person name="Theissen G."/>
            <person name="Ulvskov P."/>
            <person name="Wakazuki S."/>
            <person name="Weng J.K."/>
            <person name="Willats W.W."/>
            <person name="Wipf D."/>
            <person name="Wolf P.G."/>
            <person name="Yang L."/>
            <person name="Zimmer A.D."/>
            <person name="Zhu Q."/>
            <person name="Mitros T."/>
            <person name="Hellsten U."/>
            <person name="Loque D."/>
            <person name="Otillar R."/>
            <person name="Salamov A."/>
            <person name="Schmutz J."/>
            <person name="Shapiro H."/>
            <person name="Lindquist E."/>
            <person name="Lucas S."/>
            <person name="Rokhsar D."/>
            <person name="Grigoriev I.V."/>
        </authorList>
    </citation>
    <scope>NUCLEOTIDE SEQUENCE [LARGE SCALE GENOMIC DNA]</scope>
</reference>
<sequence length="376" mass="40210">MPCWDATSSNITLTAYGNLSALDSAREIFHAIQHKNVISWTAMASAHAREGDLATAEVFFDRMPHRNIVAYTLMISALAHGNRLHDARSLFDQMPERSAISWNAMIAAYAQRGYLLAAQSLLQDRPVEDSASRNTMIAAYAQHGSLDTAIALFHSMDQRDTISWNTMIAAFTSSGDPCRALGLLRGMAIEGVTPNEATVLAALDACAQISSLAIAKTIHSSIQGTGLDSLPAVLASLISAYGRCGGIAQALELSQKISPDPVAWSCALDARSRSGAALDPAALHSLAVEGLSLDPIVFSLLLLSCSHTGDLHRGFHCWKLITGDFGVVPREDQWACAVDILARCGRLDEARELLLAMPFVPGDAARTALLGAWARS</sequence>
<gene>
    <name evidence="3" type="ORF">SELMODRAFT_79652</name>
</gene>
<keyword evidence="1" id="KW-0677">Repeat</keyword>
<feature type="repeat" description="PPR" evidence="2">
    <location>
        <begin position="67"/>
        <end position="101"/>
    </location>
</feature>
<dbReference type="Gramene" id="EFJ35593">
    <property type="protein sequence ID" value="EFJ35593"/>
    <property type="gene ID" value="SELMODRAFT_79652"/>
</dbReference>
<evidence type="ECO:0000313" key="4">
    <source>
        <dbReference type="Proteomes" id="UP000001514"/>
    </source>
</evidence>
<feature type="repeat" description="PPR" evidence="2">
    <location>
        <begin position="160"/>
        <end position="194"/>
    </location>
</feature>
<feature type="repeat" description="PPR" evidence="2">
    <location>
        <begin position="129"/>
        <end position="159"/>
    </location>
</feature>
<dbReference type="InterPro" id="IPR002885">
    <property type="entry name" value="PPR_rpt"/>
</dbReference>
<dbReference type="InterPro" id="IPR011990">
    <property type="entry name" value="TPR-like_helical_dom_sf"/>
</dbReference>
<organism evidence="4">
    <name type="scientific">Selaginella moellendorffii</name>
    <name type="common">Spikemoss</name>
    <dbReference type="NCBI Taxonomy" id="88036"/>
    <lineage>
        <taxon>Eukaryota</taxon>
        <taxon>Viridiplantae</taxon>
        <taxon>Streptophyta</taxon>
        <taxon>Embryophyta</taxon>
        <taxon>Tracheophyta</taxon>
        <taxon>Lycopodiopsida</taxon>
        <taxon>Selaginellales</taxon>
        <taxon>Selaginellaceae</taxon>
        <taxon>Selaginella</taxon>
    </lineage>
</organism>
<protein>
    <recommendedName>
        <fullName evidence="5">Pentacotripeptide-repeat region of PRORP domain-containing protein</fullName>
    </recommendedName>
</protein>
<dbReference type="HOGENOM" id="CLU_002706_0_0_1"/>
<dbReference type="KEGG" id="smo:SELMODRAFT_79652"/>
<dbReference type="AlphaFoldDB" id="D8QYE0"/>
<dbReference type="PANTHER" id="PTHR47925">
    <property type="entry name" value="OS01G0913400 PROTEIN-RELATED"/>
    <property type="match status" value="1"/>
</dbReference>
<dbReference type="PROSITE" id="PS51375">
    <property type="entry name" value="PPR"/>
    <property type="match status" value="4"/>
</dbReference>
<keyword evidence="4" id="KW-1185">Reference proteome</keyword>
<evidence type="ECO:0000256" key="2">
    <source>
        <dbReference type="PROSITE-ProRule" id="PRU00708"/>
    </source>
</evidence>
<accession>D8QYE0</accession>
<feature type="repeat" description="PPR" evidence="2">
    <location>
        <begin position="36"/>
        <end position="66"/>
    </location>
</feature>
<dbReference type="InParanoid" id="D8QYE0"/>
<dbReference type="Proteomes" id="UP000001514">
    <property type="component" value="Unassembled WGS sequence"/>
</dbReference>
<dbReference type="EMBL" id="GL377568">
    <property type="protein sequence ID" value="EFJ35593.1"/>
    <property type="molecule type" value="Genomic_DNA"/>
</dbReference>
<dbReference type="Pfam" id="PF01535">
    <property type="entry name" value="PPR"/>
    <property type="match status" value="6"/>
</dbReference>
<dbReference type="Gene3D" id="1.25.40.10">
    <property type="entry name" value="Tetratricopeptide repeat domain"/>
    <property type="match status" value="3"/>
</dbReference>
<dbReference type="NCBIfam" id="TIGR00756">
    <property type="entry name" value="PPR"/>
    <property type="match status" value="3"/>
</dbReference>
<evidence type="ECO:0000313" key="3">
    <source>
        <dbReference type="EMBL" id="EFJ35593.1"/>
    </source>
</evidence>
<dbReference type="eggNOG" id="KOG4197">
    <property type="taxonomic scope" value="Eukaryota"/>
</dbReference>